<reference evidence="1 2" key="1">
    <citation type="submission" date="2019-02" db="EMBL/GenBank/DDBJ databases">
        <title>Siculibacillus lacustris gen. nov., sp. nov., a new rosette-forming bacterium isolated from a freshwater crater lake (Lake St. Ana, Romania).</title>
        <authorList>
            <person name="Felfoldi T."/>
            <person name="Marton Z."/>
            <person name="Szabo A."/>
            <person name="Mentes A."/>
            <person name="Boka K."/>
            <person name="Marialigeti K."/>
            <person name="Mathe I."/>
            <person name="Koncz M."/>
            <person name="Schumann P."/>
            <person name="Toth E."/>
        </authorList>
    </citation>
    <scope>NUCLEOTIDE SEQUENCE [LARGE SCALE GENOMIC DNA]</scope>
    <source>
        <strain evidence="1 2">SA-279</strain>
    </source>
</reference>
<sequence length="74" mass="8074">MNWVKVKTATEDGVVMEVRSADGKLLIRLWSISAQEQRANWKWVVVAGERLRTGIDETASAAAIAAEGAYALTL</sequence>
<protein>
    <submittedName>
        <fullName evidence="1">Uncharacterized protein</fullName>
    </submittedName>
</protein>
<organism evidence="1 2">
    <name type="scientific">Siculibacillus lacustris</name>
    <dbReference type="NCBI Taxonomy" id="1549641"/>
    <lineage>
        <taxon>Bacteria</taxon>
        <taxon>Pseudomonadati</taxon>
        <taxon>Pseudomonadota</taxon>
        <taxon>Alphaproteobacteria</taxon>
        <taxon>Hyphomicrobiales</taxon>
        <taxon>Ancalomicrobiaceae</taxon>
        <taxon>Siculibacillus</taxon>
    </lineage>
</organism>
<dbReference type="AlphaFoldDB" id="A0A4Q9VQX7"/>
<evidence type="ECO:0000313" key="2">
    <source>
        <dbReference type="Proteomes" id="UP000292781"/>
    </source>
</evidence>
<dbReference type="EMBL" id="SJFN01000015">
    <property type="protein sequence ID" value="TBW37394.1"/>
    <property type="molecule type" value="Genomic_DNA"/>
</dbReference>
<dbReference type="Proteomes" id="UP000292781">
    <property type="component" value="Unassembled WGS sequence"/>
</dbReference>
<accession>A0A4Q9VQX7</accession>
<proteinExistence type="predicted"/>
<dbReference type="RefSeq" id="WP_131309732.1">
    <property type="nucleotide sequence ID" value="NZ_SJFN01000015.1"/>
</dbReference>
<comment type="caution">
    <text evidence="1">The sequence shown here is derived from an EMBL/GenBank/DDBJ whole genome shotgun (WGS) entry which is preliminary data.</text>
</comment>
<name>A0A4Q9VQX7_9HYPH</name>
<gene>
    <name evidence="1" type="ORF">EYW49_11605</name>
</gene>
<evidence type="ECO:0000313" key="1">
    <source>
        <dbReference type="EMBL" id="TBW37394.1"/>
    </source>
</evidence>
<keyword evidence="2" id="KW-1185">Reference proteome</keyword>